<evidence type="ECO:0000313" key="3">
    <source>
        <dbReference type="Proteomes" id="UP000799778"/>
    </source>
</evidence>
<organism evidence="2 3">
    <name type="scientific">Aaosphaeria arxii CBS 175.79</name>
    <dbReference type="NCBI Taxonomy" id="1450172"/>
    <lineage>
        <taxon>Eukaryota</taxon>
        <taxon>Fungi</taxon>
        <taxon>Dikarya</taxon>
        <taxon>Ascomycota</taxon>
        <taxon>Pezizomycotina</taxon>
        <taxon>Dothideomycetes</taxon>
        <taxon>Pleosporomycetidae</taxon>
        <taxon>Pleosporales</taxon>
        <taxon>Pleosporales incertae sedis</taxon>
        <taxon>Aaosphaeria</taxon>
    </lineage>
</organism>
<dbReference type="Proteomes" id="UP000799778">
    <property type="component" value="Unassembled WGS sequence"/>
</dbReference>
<evidence type="ECO:0000313" key="2">
    <source>
        <dbReference type="EMBL" id="KAF2008644.1"/>
    </source>
</evidence>
<dbReference type="RefSeq" id="XP_033376983.1">
    <property type="nucleotide sequence ID" value="XM_033532887.1"/>
</dbReference>
<dbReference type="EMBL" id="ML978082">
    <property type="protein sequence ID" value="KAF2008644.1"/>
    <property type="molecule type" value="Genomic_DNA"/>
</dbReference>
<reference evidence="2" key="1">
    <citation type="journal article" date="2020" name="Stud. Mycol.">
        <title>101 Dothideomycetes genomes: a test case for predicting lifestyles and emergence of pathogens.</title>
        <authorList>
            <person name="Haridas S."/>
            <person name="Albert R."/>
            <person name="Binder M."/>
            <person name="Bloem J."/>
            <person name="Labutti K."/>
            <person name="Salamov A."/>
            <person name="Andreopoulos B."/>
            <person name="Baker S."/>
            <person name="Barry K."/>
            <person name="Bills G."/>
            <person name="Bluhm B."/>
            <person name="Cannon C."/>
            <person name="Castanera R."/>
            <person name="Culley D."/>
            <person name="Daum C."/>
            <person name="Ezra D."/>
            <person name="Gonzalez J."/>
            <person name="Henrissat B."/>
            <person name="Kuo A."/>
            <person name="Liang C."/>
            <person name="Lipzen A."/>
            <person name="Lutzoni F."/>
            <person name="Magnuson J."/>
            <person name="Mondo S."/>
            <person name="Nolan M."/>
            <person name="Ohm R."/>
            <person name="Pangilinan J."/>
            <person name="Park H.-J."/>
            <person name="Ramirez L."/>
            <person name="Alfaro M."/>
            <person name="Sun H."/>
            <person name="Tritt A."/>
            <person name="Yoshinaga Y."/>
            <person name="Zwiers L.-H."/>
            <person name="Turgeon B."/>
            <person name="Goodwin S."/>
            <person name="Spatafora J."/>
            <person name="Crous P."/>
            <person name="Grigoriev I."/>
        </authorList>
    </citation>
    <scope>NUCLEOTIDE SEQUENCE</scope>
    <source>
        <strain evidence="2">CBS 175.79</strain>
    </source>
</reference>
<keyword evidence="3" id="KW-1185">Reference proteome</keyword>
<name>A0A6A5X776_9PLEO</name>
<protein>
    <submittedName>
        <fullName evidence="2">Uncharacterized protein</fullName>
    </submittedName>
</protein>
<gene>
    <name evidence="2" type="ORF">BU24DRAFT_475103</name>
</gene>
<sequence>MSSISDGFVESKDFRTFCRGVNNAITKHGHGIELLESSVAEINRGDYSHHLDQLRKAIDVATSRMQVRVTDVQNSMKQHQNTTYTVESSLLERLIRMEDEVRQLRNMDQVRRDNRGSITPAPRQQSGIITKSPKHKRLRVDVYELPNEYTPSQNSETESIHSLCDDNNDNDDVQHGNASDNCHVEDEEDEDSDPADEALVPTSMEGIFTIGTREDLTRPPVLPAEVLSEVAKIVQKVQVKPQWDGQCLFGRGKRCRYPEWSHSGGNTRLRAWSQPMTATLSCRPSTNNAKSILHVNETCPLQSVRETRLKVLDCLSRMPGYESLRGRALEPLSASPTVANNIPHCCYSIAGATEVRFLQAHNINPG</sequence>
<feature type="compositionally biased region" description="Acidic residues" evidence="1">
    <location>
        <begin position="185"/>
        <end position="196"/>
    </location>
</feature>
<feature type="region of interest" description="Disordered" evidence="1">
    <location>
        <begin position="111"/>
        <end position="135"/>
    </location>
</feature>
<evidence type="ECO:0000256" key="1">
    <source>
        <dbReference type="SAM" id="MobiDB-lite"/>
    </source>
</evidence>
<accession>A0A6A5X776</accession>
<proteinExistence type="predicted"/>
<feature type="region of interest" description="Disordered" evidence="1">
    <location>
        <begin position="147"/>
        <end position="197"/>
    </location>
</feature>
<dbReference type="AlphaFoldDB" id="A0A6A5X776"/>
<dbReference type="GeneID" id="54290284"/>